<sequence>MLGALRSRGLQVQRWRVHEIMRKIDPVGTALRWNQVVHRRKYSVPGPKALWHIDGHHKLIHWRLVVHACIDGYSRLIIYLHCANNNLASTLLDLFKGGVRRHGLPSRTRSDHGLENEEVARFMMEERGLGRGSMLTGNSVHNVRVERLHRDVYIGVLSHFALIFNGLDSSGLLDPDIEVHVHALHFIFSPRINRASGIATQRLDFDLLGSGADDEPDAPQPIEQNDYEITVPEIDVVLPDDLMEFLSNVDPLQDDGNHGVHLYLTCVQASLTSLGET</sequence>
<gene>
    <name evidence="2" type="ORF">AWC38_SpisGene15812</name>
</gene>
<name>A0A2B4RU73_STYPI</name>
<evidence type="ECO:0000313" key="3">
    <source>
        <dbReference type="Proteomes" id="UP000225706"/>
    </source>
</evidence>
<evidence type="ECO:0000259" key="1">
    <source>
        <dbReference type="PROSITE" id="PS50994"/>
    </source>
</evidence>
<dbReference type="AlphaFoldDB" id="A0A2B4RU73"/>
<accession>A0A2B4RU73</accession>
<organism evidence="2 3">
    <name type="scientific">Stylophora pistillata</name>
    <name type="common">Smooth cauliflower coral</name>
    <dbReference type="NCBI Taxonomy" id="50429"/>
    <lineage>
        <taxon>Eukaryota</taxon>
        <taxon>Metazoa</taxon>
        <taxon>Cnidaria</taxon>
        <taxon>Anthozoa</taxon>
        <taxon>Hexacorallia</taxon>
        <taxon>Scleractinia</taxon>
        <taxon>Astrocoeniina</taxon>
        <taxon>Pocilloporidae</taxon>
        <taxon>Stylophora</taxon>
    </lineage>
</organism>
<dbReference type="EMBL" id="LSMT01000345">
    <property type="protein sequence ID" value="PFX19782.1"/>
    <property type="molecule type" value="Genomic_DNA"/>
</dbReference>
<dbReference type="PANTHER" id="PTHR46791:SF4">
    <property type="match status" value="1"/>
</dbReference>
<dbReference type="InterPro" id="IPR012337">
    <property type="entry name" value="RNaseH-like_sf"/>
</dbReference>
<dbReference type="GO" id="GO:0015074">
    <property type="term" value="P:DNA integration"/>
    <property type="evidence" value="ECO:0007669"/>
    <property type="project" value="InterPro"/>
</dbReference>
<dbReference type="Proteomes" id="UP000225706">
    <property type="component" value="Unassembled WGS sequence"/>
</dbReference>
<comment type="caution">
    <text evidence="2">The sequence shown here is derived from an EMBL/GenBank/DDBJ whole genome shotgun (WGS) entry which is preliminary data.</text>
</comment>
<reference evidence="3" key="1">
    <citation type="journal article" date="2017" name="bioRxiv">
        <title>Comparative analysis of the genomes of Stylophora pistillata and Acropora digitifera provides evidence for extensive differences between species of corals.</title>
        <authorList>
            <person name="Voolstra C.R."/>
            <person name="Li Y."/>
            <person name="Liew Y.J."/>
            <person name="Baumgarten S."/>
            <person name="Zoccola D."/>
            <person name="Flot J.-F."/>
            <person name="Tambutte S."/>
            <person name="Allemand D."/>
            <person name="Aranda M."/>
        </authorList>
    </citation>
    <scope>NUCLEOTIDE SEQUENCE [LARGE SCALE GENOMIC DNA]</scope>
</reference>
<dbReference type="Pfam" id="PF24764">
    <property type="entry name" value="rva_4"/>
    <property type="match status" value="1"/>
</dbReference>
<dbReference type="SUPFAM" id="SSF53098">
    <property type="entry name" value="Ribonuclease H-like"/>
    <property type="match status" value="1"/>
</dbReference>
<protein>
    <recommendedName>
        <fullName evidence="1">Integrase catalytic domain-containing protein</fullName>
    </recommendedName>
</protein>
<dbReference type="Gene3D" id="3.30.420.10">
    <property type="entry name" value="Ribonuclease H-like superfamily/Ribonuclease H"/>
    <property type="match status" value="1"/>
</dbReference>
<evidence type="ECO:0000313" key="2">
    <source>
        <dbReference type="EMBL" id="PFX19782.1"/>
    </source>
</evidence>
<dbReference type="InterPro" id="IPR001584">
    <property type="entry name" value="Integrase_cat-core"/>
</dbReference>
<keyword evidence="3" id="KW-1185">Reference proteome</keyword>
<dbReference type="InterPro" id="IPR036397">
    <property type="entry name" value="RNaseH_sf"/>
</dbReference>
<proteinExistence type="predicted"/>
<dbReference type="InterPro" id="IPR058913">
    <property type="entry name" value="Integrase_dom_put"/>
</dbReference>
<feature type="domain" description="Integrase catalytic" evidence="1">
    <location>
        <begin position="41"/>
        <end position="152"/>
    </location>
</feature>
<dbReference type="GO" id="GO:0003676">
    <property type="term" value="F:nucleic acid binding"/>
    <property type="evidence" value="ECO:0007669"/>
    <property type="project" value="InterPro"/>
</dbReference>
<dbReference type="PANTHER" id="PTHR46791">
    <property type="entry name" value="EXPRESSED PROTEIN"/>
    <property type="match status" value="1"/>
</dbReference>
<dbReference type="OrthoDB" id="5980098at2759"/>
<dbReference type="STRING" id="50429.A0A2B4RU73"/>
<dbReference type="PROSITE" id="PS50994">
    <property type="entry name" value="INTEGRASE"/>
    <property type="match status" value="1"/>
</dbReference>